<dbReference type="STRING" id="266762.HQ36_06605"/>
<dbReference type="RefSeq" id="WP_036884574.1">
    <property type="nucleotide sequence ID" value="NZ_JQZW01000012.1"/>
</dbReference>
<dbReference type="Pfam" id="PF19573">
    <property type="entry name" value="DUF6089"/>
    <property type="match status" value="1"/>
</dbReference>
<comment type="caution">
    <text evidence="2">The sequence shown here is derived from an EMBL/GenBank/DDBJ whole genome shotgun (WGS) entry which is preliminary data.</text>
</comment>
<proteinExistence type="predicted"/>
<dbReference type="OrthoDB" id="654178at2"/>
<protein>
    <recommendedName>
        <fullName evidence="1">DUF6089 domain-containing protein</fullName>
    </recommendedName>
</protein>
<evidence type="ECO:0000313" key="3">
    <source>
        <dbReference type="Proteomes" id="UP000030134"/>
    </source>
</evidence>
<name>A0A0A2G2P7_9PORP</name>
<dbReference type="EMBL" id="JQZW01000012">
    <property type="protein sequence ID" value="KGN97553.1"/>
    <property type="molecule type" value="Genomic_DNA"/>
</dbReference>
<evidence type="ECO:0000259" key="1">
    <source>
        <dbReference type="Pfam" id="PF19573"/>
    </source>
</evidence>
<accession>A0A0A2G2P7</accession>
<dbReference type="SUPFAM" id="SSF56925">
    <property type="entry name" value="OMPA-like"/>
    <property type="match status" value="1"/>
</dbReference>
<dbReference type="Proteomes" id="UP000030134">
    <property type="component" value="Unassembled WGS sequence"/>
</dbReference>
<reference evidence="2 3" key="1">
    <citation type="submission" date="2014-08" db="EMBL/GenBank/DDBJ databases">
        <title>Porphyromonas gingivicanis strain:COT-022_OH1391 Genome sequencing.</title>
        <authorList>
            <person name="Wallis C."/>
            <person name="Deusch O."/>
            <person name="O'Flynn C."/>
            <person name="Davis I."/>
            <person name="Jospin G."/>
            <person name="Darling A.E."/>
            <person name="Coil D.A."/>
            <person name="Alexiev A."/>
            <person name="Horsfall A."/>
            <person name="Kirkwood N."/>
            <person name="Harris S."/>
            <person name="Eisen J.A."/>
        </authorList>
    </citation>
    <scope>NUCLEOTIDE SEQUENCE [LARGE SCALE GENOMIC DNA]</scope>
    <source>
        <strain evidence="3">COT-022 OH1391</strain>
    </source>
</reference>
<gene>
    <name evidence="2" type="ORF">HQ36_06605</name>
</gene>
<keyword evidence="3" id="KW-1185">Reference proteome</keyword>
<feature type="domain" description="DUF6089" evidence="1">
    <location>
        <begin position="12"/>
        <end position="196"/>
    </location>
</feature>
<sequence>MTLFRYSSILLIGVLCYSIQMKAQEYRYEVGVSGGATAYLGDANPSNPFKAMGASLEGIFRYNHNLRLAFSGYMNYFQLNGNSKRFRGNHFPNGSQASFTLHGVGIVLRSEYNFYPYSDKFPFLQTRRLTPYIAAGVTLGFSVQHSQALLHPGVNLALGIKYKLRNRLNFFAYVEGTHFFSDRLDTSSTSSKILRNPYHVNSSLLKGGDGMVRLMLGISYEFQKQATRCNNDK</sequence>
<evidence type="ECO:0000313" key="2">
    <source>
        <dbReference type="EMBL" id="KGN97553.1"/>
    </source>
</evidence>
<organism evidence="2 3">
    <name type="scientific">Porphyromonas gingivicanis</name>
    <dbReference type="NCBI Taxonomy" id="266762"/>
    <lineage>
        <taxon>Bacteria</taxon>
        <taxon>Pseudomonadati</taxon>
        <taxon>Bacteroidota</taxon>
        <taxon>Bacteroidia</taxon>
        <taxon>Bacteroidales</taxon>
        <taxon>Porphyromonadaceae</taxon>
        <taxon>Porphyromonas</taxon>
    </lineage>
</organism>
<dbReference type="InterPro" id="IPR011250">
    <property type="entry name" value="OMP/PagP_B-barrel"/>
</dbReference>
<dbReference type="eggNOG" id="COG3637">
    <property type="taxonomic scope" value="Bacteria"/>
</dbReference>
<dbReference type="InterPro" id="IPR045743">
    <property type="entry name" value="DUF6089"/>
</dbReference>
<dbReference type="AlphaFoldDB" id="A0A0A2G2P7"/>